<feature type="signal peptide" evidence="2">
    <location>
        <begin position="1"/>
        <end position="31"/>
    </location>
</feature>
<feature type="chain" id="PRO_5047088049" description="WSC domain-containing protein" evidence="2">
    <location>
        <begin position="32"/>
        <end position="714"/>
    </location>
</feature>
<feature type="compositionally biased region" description="Acidic residues" evidence="1">
    <location>
        <begin position="560"/>
        <end position="573"/>
    </location>
</feature>
<evidence type="ECO:0000256" key="1">
    <source>
        <dbReference type="SAM" id="MobiDB-lite"/>
    </source>
</evidence>
<feature type="compositionally biased region" description="Basic and acidic residues" evidence="1">
    <location>
        <begin position="659"/>
        <end position="670"/>
    </location>
</feature>
<comment type="caution">
    <text evidence="4">The sequence shown here is derived from an EMBL/GenBank/DDBJ whole genome shotgun (WGS) entry which is preliminary data.</text>
</comment>
<feature type="region of interest" description="Disordered" evidence="1">
    <location>
        <begin position="310"/>
        <end position="355"/>
    </location>
</feature>
<feature type="region of interest" description="Disordered" evidence="1">
    <location>
        <begin position="238"/>
        <end position="293"/>
    </location>
</feature>
<dbReference type="SMART" id="SM00321">
    <property type="entry name" value="WSC"/>
    <property type="match status" value="1"/>
</dbReference>
<feature type="region of interest" description="Disordered" evidence="1">
    <location>
        <begin position="456"/>
        <end position="686"/>
    </location>
</feature>
<dbReference type="PROSITE" id="PS51212">
    <property type="entry name" value="WSC"/>
    <property type="match status" value="1"/>
</dbReference>
<feature type="domain" description="WSC" evidence="3">
    <location>
        <begin position="66"/>
        <end position="172"/>
    </location>
</feature>
<dbReference type="EMBL" id="JABSND010000005">
    <property type="protein sequence ID" value="KAI6304314.1"/>
    <property type="molecule type" value="Genomic_DNA"/>
</dbReference>
<keyword evidence="5" id="KW-1185">Reference proteome</keyword>
<dbReference type="InterPro" id="IPR002889">
    <property type="entry name" value="WSC_carb-bd"/>
</dbReference>
<proteinExistence type="predicted"/>
<gene>
    <name evidence="4" type="ORF">MCOR33_000625</name>
</gene>
<sequence length="714" mass="76040">MHALASVRKRKGLGPIDLGFILLLLASPARGDEAHSDVTVTTSMILTQTITTHLGARPTQPANHAGYGLQGCYRRPDNDGDVGLEVKMPLSNAEANGLTTSKCLEACVRASLGKGVESYSFVAVGEGRECYCATKLSPEARSVGSSNCSTPCAGDKNLACGGLDHISVYSLVDAAAAERYAIQGMGTGDPGSPAFLDSGKNRGKTAAVAMGSLAGCATFGLLVFLGCKLYRRRSDLTSGWSRSRMAKETAEKDKHKKDDGVLVIKAPESEETWLGPQRPRPRPPPPLSPLAGLGNHVERREEIMRVQFVHSPHPRSEQGATGGSTAYQQPSAMVPASPLSPADDGLRQRRRSSSKPVDWARFDAVIPNGQFSPTTSPTKDRFFHERPRRASMTVYCNNHGAGSAAYPCSSSDSVAATPVMHPSSSRSNVRGNGDYSTDNAHVQAYRPDNIRVSAWSASTAEPSPQSTTTVGSSILDVSPSSPSTCRLNPSQMAAPAPAATGGLGDRAWSRRRLSTPFPPPGGGSPASSHSSGSRRSSLADIVGDYHGVRVGRVEQLREKEEEEKEEEEKEEEQQQQQQRDDLMPSPLHVVKWKQSFADMRRAGSGARRGDDGVDDSPVLSVWDIARTTPKVEELSPRESSKGKFEDEMPASPMSAKGTKGLDKGRGEQDKSQGSAENGQDGGKAAPVADELLILPATTFDGGRALAAARNKKMV</sequence>
<protein>
    <recommendedName>
        <fullName evidence="3">WSC domain-containing protein</fullName>
    </recommendedName>
</protein>
<feature type="compositionally biased region" description="Polar residues" evidence="1">
    <location>
        <begin position="456"/>
        <end position="472"/>
    </location>
</feature>
<feature type="compositionally biased region" description="Basic and acidic residues" evidence="1">
    <location>
        <begin position="245"/>
        <end position="260"/>
    </location>
</feature>
<dbReference type="Pfam" id="PF01822">
    <property type="entry name" value="WSC"/>
    <property type="match status" value="1"/>
</dbReference>
<evidence type="ECO:0000256" key="2">
    <source>
        <dbReference type="SAM" id="SignalP"/>
    </source>
</evidence>
<evidence type="ECO:0000259" key="3">
    <source>
        <dbReference type="PROSITE" id="PS51212"/>
    </source>
</evidence>
<accession>A0ABQ8NZD3</accession>
<evidence type="ECO:0000313" key="4">
    <source>
        <dbReference type="EMBL" id="KAI6304314.1"/>
    </source>
</evidence>
<reference evidence="4" key="1">
    <citation type="submission" date="2021-01" db="EMBL/GenBank/DDBJ databases">
        <title>Deciphering the adaptive evolutionary patterns associated with biogeogrpahic diversity in the finger millet blast pathogen Magnaporthe oryzae in Eastern Africa.</title>
        <authorList>
            <person name="Onyema G."/>
            <person name="Shittu T.A."/>
            <person name="Dodsworth S."/>
            <person name="Devilliers S."/>
            <person name="Muthumeenakshi S."/>
            <person name="Sreenivasaprasad S."/>
        </authorList>
    </citation>
    <scope>NUCLEOTIDE SEQUENCE</scope>
    <source>
        <strain evidence="4">D15/s37</strain>
    </source>
</reference>
<feature type="compositionally biased region" description="Basic and acidic residues" evidence="1">
    <location>
        <begin position="629"/>
        <end position="646"/>
    </location>
</feature>
<organism evidence="4 5">
    <name type="scientific">Pyricularia grisea</name>
    <name type="common">Crabgrass-specific blast fungus</name>
    <name type="synonym">Magnaporthe grisea</name>
    <dbReference type="NCBI Taxonomy" id="148305"/>
    <lineage>
        <taxon>Eukaryota</taxon>
        <taxon>Fungi</taxon>
        <taxon>Dikarya</taxon>
        <taxon>Ascomycota</taxon>
        <taxon>Pezizomycotina</taxon>
        <taxon>Sordariomycetes</taxon>
        <taxon>Sordariomycetidae</taxon>
        <taxon>Magnaporthales</taxon>
        <taxon>Pyriculariaceae</taxon>
        <taxon>Pyricularia</taxon>
    </lineage>
</organism>
<keyword evidence="2" id="KW-0732">Signal</keyword>
<name>A0ABQ8NZD3_PYRGI</name>
<dbReference type="Proteomes" id="UP001059893">
    <property type="component" value="Unassembled WGS sequence"/>
</dbReference>
<feature type="compositionally biased region" description="Low complexity" evidence="1">
    <location>
        <begin position="525"/>
        <end position="536"/>
    </location>
</feature>
<evidence type="ECO:0000313" key="5">
    <source>
        <dbReference type="Proteomes" id="UP001059893"/>
    </source>
</evidence>